<feature type="region of interest" description="Disordered" evidence="1">
    <location>
        <begin position="106"/>
        <end position="155"/>
    </location>
</feature>
<dbReference type="OrthoDB" id="4765118at2759"/>
<reference evidence="3" key="1">
    <citation type="journal article" date="2015" name="BMC Genomics">
        <title>Genomic and transcriptomic analysis of the endophytic fungus Pestalotiopsis fici reveals its lifestyle and high potential for synthesis of natural products.</title>
        <authorList>
            <person name="Wang X."/>
            <person name="Zhang X."/>
            <person name="Liu L."/>
            <person name="Xiang M."/>
            <person name="Wang W."/>
            <person name="Sun X."/>
            <person name="Che Y."/>
            <person name="Guo L."/>
            <person name="Liu G."/>
            <person name="Guo L."/>
            <person name="Wang C."/>
            <person name="Yin W.B."/>
            <person name="Stadler M."/>
            <person name="Zhang X."/>
            <person name="Liu X."/>
        </authorList>
    </citation>
    <scope>NUCLEOTIDE SEQUENCE [LARGE SCALE GENOMIC DNA]</scope>
    <source>
        <strain evidence="3">W106-1 / CGMCC3.15140</strain>
    </source>
</reference>
<dbReference type="InParanoid" id="W3WYT5"/>
<dbReference type="AlphaFoldDB" id="W3WYT5"/>
<evidence type="ECO:0000256" key="1">
    <source>
        <dbReference type="SAM" id="MobiDB-lite"/>
    </source>
</evidence>
<dbReference type="Proteomes" id="UP000030651">
    <property type="component" value="Unassembled WGS sequence"/>
</dbReference>
<proteinExistence type="predicted"/>
<feature type="compositionally biased region" description="Gly residues" evidence="1">
    <location>
        <begin position="125"/>
        <end position="138"/>
    </location>
</feature>
<dbReference type="SUPFAM" id="SSF56112">
    <property type="entry name" value="Protein kinase-like (PK-like)"/>
    <property type="match status" value="1"/>
</dbReference>
<evidence type="ECO:0000313" key="2">
    <source>
        <dbReference type="EMBL" id="ETS78262.1"/>
    </source>
</evidence>
<dbReference type="EMBL" id="KI912115">
    <property type="protein sequence ID" value="ETS78262.1"/>
    <property type="molecule type" value="Genomic_DNA"/>
</dbReference>
<feature type="compositionally biased region" description="Basic and acidic residues" evidence="1">
    <location>
        <begin position="219"/>
        <end position="236"/>
    </location>
</feature>
<dbReference type="GeneID" id="19275337"/>
<feature type="compositionally biased region" description="Low complexity" evidence="1">
    <location>
        <begin position="139"/>
        <end position="153"/>
    </location>
</feature>
<feature type="region of interest" description="Disordered" evidence="1">
    <location>
        <begin position="210"/>
        <end position="236"/>
    </location>
</feature>
<keyword evidence="3" id="KW-1185">Reference proteome</keyword>
<name>W3WYT5_PESFW</name>
<accession>W3WYT5</accession>
<dbReference type="KEGG" id="pfy:PFICI_10324"/>
<dbReference type="HOGENOM" id="CLU_507253_0_0_1"/>
<feature type="compositionally biased region" description="Low complexity" evidence="1">
    <location>
        <begin position="114"/>
        <end position="124"/>
    </location>
</feature>
<dbReference type="RefSeq" id="XP_007837096.1">
    <property type="nucleotide sequence ID" value="XM_007838905.1"/>
</dbReference>
<dbReference type="InterPro" id="IPR011009">
    <property type="entry name" value="Kinase-like_dom_sf"/>
</dbReference>
<sequence length="537" mass="58770">MSLSSRISRSAKKLVPERVLNWVAAHQLRQAQQNWDNAMAQAARAAQAAQTEAASVAYMTRRCQIVQTFFESRYNLKFERSVGDGNHGATGVFRATKARPGLRRVSLTLGPRPAGVGSRAASASGGSGGSGGGGGGGSIRTASGGSSHSGSSRGSEHFDKYLIKFSLGSAGKDGSDRHLRNEARWLRIFNGSEHFVRTCNISYLMAQGAAEQEEADPNEDARAEAATPAEDHNPGHDRVLTAEEHESFRGMIPVADHSNGTDTRRWIPCLVLEYLPLGDLDSLRQRFIDASIRHGTRPPVRLLWGLALCMVRMCIGMAYVQNVRPGTRETIPPTGRPGTLAHNSIKGPNMLLDVLHPTDGEHEITPLLKLIDFGRTAYKPPDASLPYSDGPGAYRNLFYIGSVLATLACPEIPLQRGCSWIRHDQLWEWWGPGQGRSRLLMATHANKIFCSDRQIAYDFRLFVGQLMSAVAEGYHTRVRPTLQQALARCENGCNQGPHDEAPETPEQIREYVNYVVLGAMPPQQPPPPEQSQPQVGQ</sequence>
<evidence type="ECO:0000313" key="3">
    <source>
        <dbReference type="Proteomes" id="UP000030651"/>
    </source>
</evidence>
<gene>
    <name evidence="2" type="ORF">PFICI_10324</name>
</gene>
<evidence type="ECO:0008006" key="4">
    <source>
        <dbReference type="Google" id="ProtNLM"/>
    </source>
</evidence>
<organism evidence="2 3">
    <name type="scientific">Pestalotiopsis fici (strain W106-1 / CGMCC3.15140)</name>
    <dbReference type="NCBI Taxonomy" id="1229662"/>
    <lineage>
        <taxon>Eukaryota</taxon>
        <taxon>Fungi</taxon>
        <taxon>Dikarya</taxon>
        <taxon>Ascomycota</taxon>
        <taxon>Pezizomycotina</taxon>
        <taxon>Sordariomycetes</taxon>
        <taxon>Xylariomycetidae</taxon>
        <taxon>Amphisphaeriales</taxon>
        <taxon>Sporocadaceae</taxon>
        <taxon>Pestalotiopsis</taxon>
    </lineage>
</organism>
<protein>
    <recommendedName>
        <fullName evidence="4">Protein kinase domain-containing protein</fullName>
    </recommendedName>
</protein>